<feature type="compositionally biased region" description="Acidic residues" evidence="1">
    <location>
        <begin position="583"/>
        <end position="594"/>
    </location>
</feature>
<dbReference type="OrthoDB" id="3365211at2759"/>
<evidence type="ECO:0000313" key="3">
    <source>
        <dbReference type="EMBL" id="KIR39631.1"/>
    </source>
</evidence>
<dbReference type="Pfam" id="PF11204">
    <property type="entry name" value="DUF2985"/>
    <property type="match status" value="1"/>
</dbReference>
<feature type="transmembrane region" description="Helical" evidence="2">
    <location>
        <begin position="488"/>
        <end position="509"/>
    </location>
</feature>
<keyword evidence="4" id="KW-1185">Reference proteome</keyword>
<feature type="region of interest" description="Disordered" evidence="1">
    <location>
        <begin position="223"/>
        <end position="260"/>
    </location>
</feature>
<feature type="region of interest" description="Disordered" evidence="1">
    <location>
        <begin position="86"/>
        <end position="124"/>
    </location>
</feature>
<keyword evidence="2" id="KW-0472">Membrane</keyword>
<feature type="compositionally biased region" description="Low complexity" evidence="1">
    <location>
        <begin position="1"/>
        <end position="16"/>
    </location>
</feature>
<feature type="region of interest" description="Disordered" evidence="1">
    <location>
        <begin position="279"/>
        <end position="301"/>
    </location>
</feature>
<feature type="compositionally biased region" description="Basic and acidic residues" evidence="1">
    <location>
        <begin position="651"/>
        <end position="674"/>
    </location>
</feature>
<dbReference type="PANTHER" id="PTHR35872:SF2">
    <property type="entry name" value="INTEGRAL MEMBRANE PROTEIN (AFU_ORTHOLOGUE AFUA_5G07110)"/>
    <property type="match status" value="1"/>
</dbReference>
<reference evidence="3 4" key="1">
    <citation type="submission" date="2015-01" db="EMBL/GenBank/DDBJ databases">
        <title>The Genome Sequence of Cryptococcus gattii Ram5.</title>
        <authorList>
            <consortium name="The Broad Institute Genomics Platform"/>
            <person name="Cuomo C."/>
            <person name="Litvintseva A."/>
            <person name="Chen Y."/>
            <person name="Heitman J."/>
            <person name="Sun S."/>
            <person name="Springer D."/>
            <person name="Dromer F."/>
            <person name="Young S."/>
            <person name="Zeng Q."/>
            <person name="Gargeya S."/>
            <person name="Abouelleil A."/>
            <person name="Alvarado L."/>
            <person name="Chapman S.B."/>
            <person name="Gainer-Dewar J."/>
            <person name="Goldberg J."/>
            <person name="Griggs A."/>
            <person name="Gujja S."/>
            <person name="Hansen M."/>
            <person name="Howarth C."/>
            <person name="Imamovic A."/>
            <person name="Larimer J."/>
            <person name="Murphy C."/>
            <person name="Naylor J."/>
            <person name="Pearson M."/>
            <person name="Priest M."/>
            <person name="Roberts A."/>
            <person name="Saif S."/>
            <person name="Shea T."/>
            <person name="Sykes S."/>
            <person name="Wortman J."/>
            <person name="Nusbaum C."/>
            <person name="Birren B."/>
        </authorList>
    </citation>
    <scope>NUCLEOTIDE SEQUENCE [LARGE SCALE GENOMIC DNA]</scope>
    <source>
        <strain evidence="3 4">Ram5</strain>
    </source>
</reference>
<proteinExistence type="predicted"/>
<feature type="region of interest" description="Disordered" evidence="1">
    <location>
        <begin position="571"/>
        <end position="682"/>
    </location>
</feature>
<evidence type="ECO:0000256" key="2">
    <source>
        <dbReference type="SAM" id="Phobius"/>
    </source>
</evidence>
<sequence>MFSARRQSSTSSSNSAVIPLNHSTAPSNNNPSSHLALQGPGSGNNDNPLTNAADGNEKQRPRRKVTIVPPVTAACLDDLRSALPTGTAVPHSSQVNVLSTPGLPQPTTEASTARKSSKRRRAHTVSVCLPDSAKSRQVGGLVTVESERWLMGLVNHLQNMCNSVMVPYLPQLWTRRPEVQLPTVSDGDVSTAAATGRRSDTTRPRRRSLSLSRFVPSKSASAFKPLAAENDTVPRTAPASSGGANRLSAMEEEPEFKPQDSPIHIQSLPLTLATRQSIPSSTTSLPLPTKPTSLTSSPSSSTISFQRSSLFDKYIKSILSTSTRQKILLALQGFWTFVKTPMGFLTAIYGFAVVFWGAAIVLFLLGWIPTSSKYRQDVWVEISSQVENGLFTVTGVGLIPWRVIDTYRMSVIWTLKRRAERRREKLDLPPIEDENDLPDPQDIPGYIHVLNEKEAAKLRYHQEKFALSQTWYKPHATATHRAFPIRWALWNTILMDGNSFFQCILCGYWHERPAWTTGCLIPLSFLCGIGAAVLIYCGSAKTKKHQAVSEKLRQAMGIPIAIGQPAIGYPNVGEDLRSKERGEEGDDGDEDGIVEEGRRGERARAQVERAPDGGVMVGVGSGVVNRGRLSGGDERDNEKDEEDDAEEGEAEDRRGVQRIQDFRIMKERKTKEGMVIKPLSIS</sequence>
<feature type="compositionally biased region" description="Polar residues" evidence="1">
    <location>
        <begin position="90"/>
        <end position="99"/>
    </location>
</feature>
<keyword evidence="2" id="KW-1133">Transmembrane helix</keyword>
<accession>A0A0D0UWL2</accession>
<dbReference type="EMBL" id="KN847906">
    <property type="protein sequence ID" value="KIR39631.1"/>
    <property type="molecule type" value="Genomic_DNA"/>
</dbReference>
<evidence type="ECO:0000256" key="1">
    <source>
        <dbReference type="SAM" id="MobiDB-lite"/>
    </source>
</evidence>
<dbReference type="PANTHER" id="PTHR35872">
    <property type="entry name" value="INTEGRAL MEMBRANE PROTEIN (AFU_ORTHOLOGUE AFUA_5G07110)"/>
    <property type="match status" value="1"/>
</dbReference>
<feature type="region of interest" description="Disordered" evidence="1">
    <location>
        <begin position="183"/>
        <end position="211"/>
    </location>
</feature>
<organism evidence="3 4">
    <name type="scientific">Cryptococcus deuterogattii Ram5</name>
    <dbReference type="NCBI Taxonomy" id="1296110"/>
    <lineage>
        <taxon>Eukaryota</taxon>
        <taxon>Fungi</taxon>
        <taxon>Dikarya</taxon>
        <taxon>Basidiomycota</taxon>
        <taxon>Agaricomycotina</taxon>
        <taxon>Tremellomycetes</taxon>
        <taxon>Tremellales</taxon>
        <taxon>Cryptococcaceae</taxon>
        <taxon>Cryptococcus</taxon>
        <taxon>Cryptococcus gattii species complex</taxon>
    </lineage>
</organism>
<dbReference type="InterPro" id="IPR021369">
    <property type="entry name" value="DUF2985"/>
</dbReference>
<feature type="transmembrane region" description="Helical" evidence="2">
    <location>
        <begin position="515"/>
        <end position="537"/>
    </location>
</feature>
<name>A0A0D0UWL2_9TREE</name>
<dbReference type="AlphaFoldDB" id="A0A0D0UWL2"/>
<feature type="transmembrane region" description="Helical" evidence="2">
    <location>
        <begin position="347"/>
        <end position="368"/>
    </location>
</feature>
<feature type="compositionally biased region" description="Acidic residues" evidence="1">
    <location>
        <begin position="639"/>
        <end position="650"/>
    </location>
</feature>
<dbReference type="HOGENOM" id="CLU_347489_0_0_1"/>
<gene>
    <name evidence="3" type="ORF">I313_04657</name>
</gene>
<dbReference type="Proteomes" id="UP000053392">
    <property type="component" value="Unassembled WGS sequence"/>
</dbReference>
<feature type="compositionally biased region" description="Basic and acidic residues" evidence="1">
    <location>
        <begin position="595"/>
        <end position="611"/>
    </location>
</feature>
<keyword evidence="2" id="KW-0812">Transmembrane</keyword>
<feature type="region of interest" description="Disordered" evidence="1">
    <location>
        <begin position="1"/>
        <end position="66"/>
    </location>
</feature>
<evidence type="ECO:0000313" key="4">
    <source>
        <dbReference type="Proteomes" id="UP000053392"/>
    </source>
</evidence>
<feature type="compositionally biased region" description="Polar residues" evidence="1">
    <location>
        <begin position="21"/>
        <end position="35"/>
    </location>
</feature>
<protein>
    <submittedName>
        <fullName evidence="3">Unplaced genomic scaffold supercont1.11, whole genome shotgun sequence</fullName>
    </submittedName>
</protein>